<dbReference type="HOGENOM" id="CLU_1326980_0_0_1"/>
<organism evidence="1 2">
    <name type="scientific">Pyrenophora tritici-repentis (strain Pt-1C-BFP)</name>
    <name type="common">Wheat tan spot fungus</name>
    <name type="synonym">Drechslera tritici-repentis</name>
    <dbReference type="NCBI Taxonomy" id="426418"/>
    <lineage>
        <taxon>Eukaryota</taxon>
        <taxon>Fungi</taxon>
        <taxon>Dikarya</taxon>
        <taxon>Ascomycota</taxon>
        <taxon>Pezizomycotina</taxon>
        <taxon>Dothideomycetes</taxon>
        <taxon>Pleosporomycetidae</taxon>
        <taxon>Pleosporales</taxon>
        <taxon>Pleosporineae</taxon>
        <taxon>Pleosporaceae</taxon>
        <taxon>Pyrenophora</taxon>
    </lineage>
</organism>
<accession>B2VRQ3</accession>
<dbReference type="InParanoid" id="B2VRQ3"/>
<gene>
    <name evidence="1" type="ORF">PTRG_00165</name>
</gene>
<proteinExistence type="predicted"/>
<dbReference type="EMBL" id="DS231615">
    <property type="protein sequence ID" value="EDU39603.1"/>
    <property type="molecule type" value="Genomic_DNA"/>
</dbReference>
<evidence type="ECO:0000313" key="2">
    <source>
        <dbReference type="Proteomes" id="UP000001471"/>
    </source>
</evidence>
<sequence length="207" mass="22190">MSRDWDAECFIWRNDPARVAQMMISAAGLGANARRSPGPGTESEVDADRLVLGAGESQRWSEMKAEPLVDLLHGEVESVDEHGLAIAPDTLQSLTEAGGLADWRIGGLAEAGESLWPTQQLKVLQLLKTQTQTQTQTQTAASNQQAQCVVACAGRLRLSTADGMLVRAPGRYDGKGCFSNEANQGCSWLRIILLVLAGMAPPFVGAW</sequence>
<evidence type="ECO:0000313" key="1">
    <source>
        <dbReference type="EMBL" id="EDU39603.1"/>
    </source>
</evidence>
<dbReference type="AlphaFoldDB" id="B2VRQ3"/>
<name>B2VRQ3_PYRTR</name>
<reference evidence="2" key="1">
    <citation type="journal article" date="2013" name="G3 (Bethesda)">
        <title>Comparative genomics of a plant-pathogenic fungus, Pyrenophora tritici-repentis, reveals transduplication and the impact of repeat elements on pathogenicity and population divergence.</title>
        <authorList>
            <person name="Manning V.A."/>
            <person name="Pandelova I."/>
            <person name="Dhillon B."/>
            <person name="Wilhelm L.J."/>
            <person name="Goodwin S.B."/>
            <person name="Berlin A.M."/>
            <person name="Figueroa M."/>
            <person name="Freitag M."/>
            <person name="Hane J.K."/>
            <person name="Henrissat B."/>
            <person name="Holman W.H."/>
            <person name="Kodira C.D."/>
            <person name="Martin J."/>
            <person name="Oliver R.P."/>
            <person name="Robbertse B."/>
            <person name="Schackwitz W."/>
            <person name="Schwartz D.C."/>
            <person name="Spatafora J.W."/>
            <person name="Turgeon B.G."/>
            <person name="Yandava C."/>
            <person name="Young S."/>
            <person name="Zhou S."/>
            <person name="Zeng Q."/>
            <person name="Grigoriev I.V."/>
            <person name="Ma L.-J."/>
            <person name="Ciuffetti L.M."/>
        </authorList>
    </citation>
    <scope>NUCLEOTIDE SEQUENCE [LARGE SCALE GENOMIC DNA]</scope>
    <source>
        <strain evidence="2">Pt-1C-BFP</strain>
    </source>
</reference>
<protein>
    <submittedName>
        <fullName evidence="1">Uncharacterized protein</fullName>
    </submittedName>
</protein>
<dbReference type="Proteomes" id="UP000001471">
    <property type="component" value="Unassembled WGS sequence"/>
</dbReference>